<evidence type="ECO:0000313" key="1">
    <source>
        <dbReference type="EMBL" id="KIJ92800.1"/>
    </source>
</evidence>
<organism evidence="1 2">
    <name type="scientific">Laccaria amethystina LaAM-08-1</name>
    <dbReference type="NCBI Taxonomy" id="1095629"/>
    <lineage>
        <taxon>Eukaryota</taxon>
        <taxon>Fungi</taxon>
        <taxon>Dikarya</taxon>
        <taxon>Basidiomycota</taxon>
        <taxon>Agaricomycotina</taxon>
        <taxon>Agaricomycetes</taxon>
        <taxon>Agaricomycetidae</taxon>
        <taxon>Agaricales</taxon>
        <taxon>Agaricineae</taxon>
        <taxon>Hydnangiaceae</taxon>
        <taxon>Laccaria</taxon>
    </lineage>
</organism>
<reference evidence="2" key="2">
    <citation type="submission" date="2015-01" db="EMBL/GenBank/DDBJ databases">
        <title>Evolutionary Origins and Diversification of the Mycorrhizal Mutualists.</title>
        <authorList>
            <consortium name="DOE Joint Genome Institute"/>
            <consortium name="Mycorrhizal Genomics Consortium"/>
            <person name="Kohler A."/>
            <person name="Kuo A."/>
            <person name="Nagy L.G."/>
            <person name="Floudas D."/>
            <person name="Copeland A."/>
            <person name="Barry K.W."/>
            <person name="Cichocki N."/>
            <person name="Veneault-Fourrey C."/>
            <person name="LaButti K."/>
            <person name="Lindquist E.A."/>
            <person name="Lipzen A."/>
            <person name="Lundell T."/>
            <person name="Morin E."/>
            <person name="Murat C."/>
            <person name="Riley R."/>
            <person name="Ohm R."/>
            <person name="Sun H."/>
            <person name="Tunlid A."/>
            <person name="Henrissat B."/>
            <person name="Grigoriev I.V."/>
            <person name="Hibbett D.S."/>
            <person name="Martin F."/>
        </authorList>
    </citation>
    <scope>NUCLEOTIDE SEQUENCE [LARGE SCALE GENOMIC DNA]</scope>
    <source>
        <strain evidence="2">LaAM-08-1</strain>
    </source>
</reference>
<sequence length="114" mass="13250">MLSFNFKLNQGRTHTKPIMQLPNPRRPRILYRQVQKYNLVLYPDLMHDRLQHHMSLHELPTNHQSLLTTQQKKMKPTFSFIRLSPLLLLATSLTGSKSLRTPPSSTLSNSAHHT</sequence>
<gene>
    <name evidence="1" type="ORF">K443DRAFT_420798</name>
</gene>
<dbReference type="EMBL" id="KN838884">
    <property type="protein sequence ID" value="KIJ92800.1"/>
    <property type="molecule type" value="Genomic_DNA"/>
</dbReference>
<keyword evidence="2" id="KW-1185">Reference proteome</keyword>
<accession>A0A0C9WPF5</accession>
<proteinExistence type="predicted"/>
<dbReference type="Proteomes" id="UP000054477">
    <property type="component" value="Unassembled WGS sequence"/>
</dbReference>
<reference evidence="1 2" key="1">
    <citation type="submission" date="2014-04" db="EMBL/GenBank/DDBJ databases">
        <authorList>
            <consortium name="DOE Joint Genome Institute"/>
            <person name="Kuo A."/>
            <person name="Kohler A."/>
            <person name="Nagy L.G."/>
            <person name="Floudas D."/>
            <person name="Copeland A."/>
            <person name="Barry K.W."/>
            <person name="Cichocki N."/>
            <person name="Veneault-Fourrey C."/>
            <person name="LaButti K."/>
            <person name="Lindquist E.A."/>
            <person name="Lipzen A."/>
            <person name="Lundell T."/>
            <person name="Morin E."/>
            <person name="Murat C."/>
            <person name="Sun H."/>
            <person name="Tunlid A."/>
            <person name="Henrissat B."/>
            <person name="Grigoriev I.V."/>
            <person name="Hibbett D.S."/>
            <person name="Martin F."/>
            <person name="Nordberg H.P."/>
            <person name="Cantor M.N."/>
            <person name="Hua S.X."/>
        </authorList>
    </citation>
    <scope>NUCLEOTIDE SEQUENCE [LARGE SCALE GENOMIC DNA]</scope>
    <source>
        <strain evidence="1 2">LaAM-08-1</strain>
    </source>
</reference>
<dbReference type="AlphaFoldDB" id="A0A0C9WPF5"/>
<evidence type="ECO:0000313" key="2">
    <source>
        <dbReference type="Proteomes" id="UP000054477"/>
    </source>
</evidence>
<name>A0A0C9WPF5_9AGAR</name>
<protein>
    <submittedName>
        <fullName evidence="1">Uncharacterized protein</fullName>
    </submittedName>
</protein>
<dbReference type="HOGENOM" id="CLU_2121477_0_0_1"/>